<evidence type="ECO:0000313" key="4">
    <source>
        <dbReference type="Proteomes" id="UP000006729"/>
    </source>
</evidence>
<reference evidence="3 4" key="1">
    <citation type="journal article" date="2006" name="Science">
        <title>The genome of black cottonwood, Populus trichocarpa (Torr. &amp; Gray).</title>
        <authorList>
            <person name="Tuskan G.A."/>
            <person name="Difazio S."/>
            <person name="Jansson S."/>
            <person name="Bohlmann J."/>
            <person name="Grigoriev I."/>
            <person name="Hellsten U."/>
            <person name="Putnam N."/>
            <person name="Ralph S."/>
            <person name="Rombauts S."/>
            <person name="Salamov A."/>
            <person name="Schein J."/>
            <person name="Sterck L."/>
            <person name="Aerts A."/>
            <person name="Bhalerao R.R."/>
            <person name="Bhalerao R.P."/>
            <person name="Blaudez D."/>
            <person name="Boerjan W."/>
            <person name="Brun A."/>
            <person name="Brunner A."/>
            <person name="Busov V."/>
            <person name="Campbell M."/>
            <person name="Carlson J."/>
            <person name="Chalot M."/>
            <person name="Chapman J."/>
            <person name="Chen G.L."/>
            <person name="Cooper D."/>
            <person name="Coutinho P.M."/>
            <person name="Couturier J."/>
            <person name="Covert S."/>
            <person name="Cronk Q."/>
            <person name="Cunningham R."/>
            <person name="Davis J."/>
            <person name="Degroeve S."/>
            <person name="Dejardin A."/>
            <person name="Depamphilis C."/>
            <person name="Detter J."/>
            <person name="Dirks B."/>
            <person name="Dubchak I."/>
            <person name="Duplessis S."/>
            <person name="Ehlting J."/>
            <person name="Ellis B."/>
            <person name="Gendler K."/>
            <person name="Goodstein D."/>
            <person name="Gribskov M."/>
            <person name="Grimwood J."/>
            <person name="Groover A."/>
            <person name="Gunter L."/>
            <person name="Hamberger B."/>
            <person name="Heinze B."/>
            <person name="Helariutta Y."/>
            <person name="Henrissat B."/>
            <person name="Holligan D."/>
            <person name="Holt R."/>
            <person name="Huang W."/>
            <person name="Islam-Faridi N."/>
            <person name="Jones S."/>
            <person name="Jones-Rhoades M."/>
            <person name="Jorgensen R."/>
            <person name="Joshi C."/>
            <person name="Kangasjarvi J."/>
            <person name="Karlsson J."/>
            <person name="Kelleher C."/>
            <person name="Kirkpatrick R."/>
            <person name="Kirst M."/>
            <person name="Kohler A."/>
            <person name="Kalluri U."/>
            <person name="Larimer F."/>
            <person name="Leebens-Mack J."/>
            <person name="Leple J.C."/>
            <person name="Locascio P."/>
            <person name="Lou Y."/>
            <person name="Lucas S."/>
            <person name="Martin F."/>
            <person name="Montanini B."/>
            <person name="Napoli C."/>
            <person name="Nelson D.R."/>
            <person name="Nelson C."/>
            <person name="Nieminen K."/>
            <person name="Nilsson O."/>
            <person name="Pereda V."/>
            <person name="Peter G."/>
            <person name="Philippe R."/>
            <person name="Pilate G."/>
            <person name="Poliakov A."/>
            <person name="Razumovskaya J."/>
            <person name="Richardson P."/>
            <person name="Rinaldi C."/>
            <person name="Ritland K."/>
            <person name="Rouze P."/>
            <person name="Ryaboy D."/>
            <person name="Schmutz J."/>
            <person name="Schrader J."/>
            <person name="Segerman B."/>
            <person name="Shin H."/>
            <person name="Siddiqui A."/>
            <person name="Sterky F."/>
            <person name="Terry A."/>
            <person name="Tsai C.J."/>
            <person name="Uberbacher E."/>
            <person name="Unneberg P."/>
            <person name="Vahala J."/>
            <person name="Wall K."/>
            <person name="Wessler S."/>
            <person name="Yang G."/>
            <person name="Yin T."/>
            <person name="Douglas C."/>
            <person name="Marra M."/>
            <person name="Sandberg G."/>
            <person name="Van de Peer Y."/>
            <person name="Rokhsar D."/>
        </authorList>
    </citation>
    <scope>NUCLEOTIDE SEQUENCE [LARGE SCALE GENOMIC DNA]</scope>
    <source>
        <strain evidence="4">cv. Nisqually</strain>
    </source>
</reference>
<feature type="transmembrane region" description="Helical" evidence="1">
    <location>
        <begin position="149"/>
        <end position="168"/>
    </location>
</feature>
<evidence type="ECO:0000313" key="3">
    <source>
        <dbReference type="EMBL" id="RQO87941.1"/>
    </source>
</evidence>
<proteinExistence type="predicted"/>
<feature type="transmembrane region" description="Helical" evidence="1">
    <location>
        <begin position="316"/>
        <end position="337"/>
    </location>
</feature>
<accession>A0A3N7FMD6</accession>
<sequence>MWRSMTIKMPHFPGQLKKLWSKWEIVGMVLSSLFLQILLIMFGSRRKRITRIWIRILVWSSYLLADMVATVALGVLSRSQLGEMGDIQFAEENSSLRAFWAPFLLVHLGGPDTITAFSIEDNELWLRHLLNLLVQGSVAFYVVLQSWDFSVLSFITIFMLFSGIAKYGERTWALRSSSTENIRNSLLSTPPRLRLDTKSIMVVPRGHHIPDQTNYLHQAYYLFKMSLYLFENLILSLTELKDSHSIISCQSSKDAFKLVDLELGFIFDRLYTKAPIVYSRKGVFLRFLTFSSSFITLVSFSFFVDKHRCSPINVATTYLLLAGALGLEVYAMLQLVFSDWTMIWLTRFTSTPSNPIGNAIYSLRAYFANEKRWSGSMAQCNLISSSFAIKTIKSLSKFMGIDQETLKHLHVSWEHTNDNLKDLIFENLLEKGNEIIEHLQDKENRRTRLLAQRGDGVLEKMKRLEEFRWCTTSVEFNQSLFIWHIATDLCYYVDQKFHSKQRMSKLLSDYMFYLLVVKPNMLPKRISDSGSRYRDASDEVERFFQVRKKEPSNGTAREARMTLFQAKQEELEDAIAIPIDTTPTIPGAYGSSKYLLVHGCKLAQQLQKLEAEKWKVISEVWVEMLTYAAGHCEWRDHAQQLKSGGELLTHVRLLMAHLGLSQQYQEILLS</sequence>
<dbReference type="Gramene" id="Potri.003G064200.2.v4.1">
    <property type="protein sequence ID" value="Potri.003G064200.2.v4.1"/>
    <property type="gene ID" value="Potri.003G064200.v4.1"/>
</dbReference>
<keyword evidence="1" id="KW-0812">Transmembrane</keyword>
<dbReference type="AlphaFoldDB" id="A0A3N7FMD6"/>
<dbReference type="InterPro" id="IPR025315">
    <property type="entry name" value="DUF4220"/>
</dbReference>
<organism evidence="3 4">
    <name type="scientific">Populus trichocarpa</name>
    <name type="common">Western balsam poplar</name>
    <name type="synonym">Populus balsamifera subsp. trichocarpa</name>
    <dbReference type="NCBI Taxonomy" id="3694"/>
    <lineage>
        <taxon>Eukaryota</taxon>
        <taxon>Viridiplantae</taxon>
        <taxon>Streptophyta</taxon>
        <taxon>Embryophyta</taxon>
        <taxon>Tracheophyta</taxon>
        <taxon>Spermatophyta</taxon>
        <taxon>Magnoliopsida</taxon>
        <taxon>eudicotyledons</taxon>
        <taxon>Gunneridae</taxon>
        <taxon>Pentapetalae</taxon>
        <taxon>rosids</taxon>
        <taxon>fabids</taxon>
        <taxon>Malpighiales</taxon>
        <taxon>Salicaceae</taxon>
        <taxon>Saliceae</taxon>
        <taxon>Populus</taxon>
    </lineage>
</organism>
<dbReference type="Proteomes" id="UP000006729">
    <property type="component" value="Chromosome 3"/>
</dbReference>
<dbReference type="Pfam" id="PF04578">
    <property type="entry name" value="DUF594"/>
    <property type="match status" value="1"/>
</dbReference>
<protein>
    <recommendedName>
        <fullName evidence="2">DUF4220 domain-containing protein</fullName>
    </recommendedName>
</protein>
<name>A0A3N7FMD6_POPTR</name>
<keyword evidence="1" id="KW-1133">Transmembrane helix</keyword>
<feature type="domain" description="DUF4220" evidence="2">
    <location>
        <begin position="59"/>
        <end position="384"/>
    </location>
</feature>
<feature type="transmembrane region" description="Helical" evidence="1">
    <location>
        <begin position="52"/>
        <end position="76"/>
    </location>
</feature>
<dbReference type="PANTHER" id="PTHR31325">
    <property type="entry name" value="OS01G0798800 PROTEIN-RELATED"/>
    <property type="match status" value="1"/>
</dbReference>
<evidence type="ECO:0000256" key="1">
    <source>
        <dbReference type="SAM" id="Phobius"/>
    </source>
</evidence>
<dbReference type="OMA" id="LWHIAKD"/>
<dbReference type="STRING" id="3694.A0A3N7FMD6"/>
<dbReference type="InParanoid" id="A0A3N7FMD6"/>
<dbReference type="EMBL" id="CM009292">
    <property type="protein sequence ID" value="RQO87941.1"/>
    <property type="molecule type" value="Genomic_DNA"/>
</dbReference>
<gene>
    <name evidence="3" type="ORF">POPTR_003G064200</name>
</gene>
<dbReference type="InterPro" id="IPR007658">
    <property type="entry name" value="DUF594"/>
</dbReference>
<keyword evidence="1" id="KW-0472">Membrane</keyword>
<dbReference type="Pfam" id="PF13968">
    <property type="entry name" value="DUF4220"/>
    <property type="match status" value="1"/>
</dbReference>
<keyword evidence="4" id="KW-1185">Reference proteome</keyword>
<feature type="transmembrane region" description="Helical" evidence="1">
    <location>
        <begin position="20"/>
        <end position="40"/>
    </location>
</feature>
<feature type="transmembrane region" description="Helical" evidence="1">
    <location>
        <begin position="283"/>
        <end position="304"/>
    </location>
</feature>
<evidence type="ECO:0000259" key="2">
    <source>
        <dbReference type="Pfam" id="PF13968"/>
    </source>
</evidence>